<evidence type="ECO:0000256" key="1">
    <source>
        <dbReference type="ARBA" id="ARBA00007673"/>
    </source>
</evidence>
<name>A0AAD6D456_9EURO</name>
<dbReference type="Gene3D" id="3.10.310.10">
    <property type="entry name" value="Diaminopimelate Epimerase, Chain A, domain 1"/>
    <property type="match status" value="2"/>
</dbReference>
<protein>
    <recommendedName>
        <fullName evidence="5">Isomerase YraM</fullName>
    </recommendedName>
</protein>
<dbReference type="InterPro" id="IPR007400">
    <property type="entry name" value="PrpF-like"/>
</dbReference>
<dbReference type="EMBL" id="JAQIZZ010000002">
    <property type="protein sequence ID" value="KAJ5553230.1"/>
    <property type="molecule type" value="Genomic_DNA"/>
</dbReference>
<keyword evidence="2" id="KW-0413">Isomerase</keyword>
<evidence type="ECO:0000256" key="2">
    <source>
        <dbReference type="ARBA" id="ARBA00023235"/>
    </source>
</evidence>
<evidence type="ECO:0000313" key="4">
    <source>
        <dbReference type="Proteomes" id="UP001220324"/>
    </source>
</evidence>
<dbReference type="PANTHER" id="PTHR43709:SF2">
    <property type="entry name" value="DUF453 DOMAIN PROTEIN (AFU_ORTHOLOGUE AFUA_6G00360)"/>
    <property type="match status" value="1"/>
</dbReference>
<dbReference type="Proteomes" id="UP001220324">
    <property type="component" value="Unassembled WGS sequence"/>
</dbReference>
<evidence type="ECO:0000313" key="3">
    <source>
        <dbReference type="EMBL" id="KAJ5553230.1"/>
    </source>
</evidence>
<proteinExistence type="inferred from homology"/>
<accession>A0AAD6D456</accession>
<dbReference type="AlphaFoldDB" id="A0AAD6D456"/>
<sequence length="419" mass="44274">MATAATLSIAGTYAAPNFFPLKPYVPIPTRHSLPAVWMRSGTSKGLFIHRKDLPESVDRWAPILLSAMGSSNGNGKQIDGVGGATSTTSKVAVVAKSNRDNIDVEYTFVQVAPDQAIVDMTGNCGNIASGVAPFALDEGLVKAKPGQTEIEVRIFNTNTGQTLVETIQTSGGLFREDGACRIPGVEGTSSPIKVAFLNPGGSMTGKMFPSGAKQETLTVQSRTVGVLQVRVSLVDAANPFVLVDSRSLKIEGYPQWPNATDAEFISVAEDIRREGAVRFGLAEDVEKASAVRGTPKIAFLSAPADESSDLDVLSFTMGKPHASLQLTGAVCIGAAMAIHGTVAWHLANEALMDKVPKHGMEIEGTKIANAVPVGIRHPAGVIQAETVLGLDENGDIDVKHVAVVRTARRLFEGNVFYRA</sequence>
<evidence type="ECO:0008006" key="5">
    <source>
        <dbReference type="Google" id="ProtNLM"/>
    </source>
</evidence>
<comment type="caution">
    <text evidence="3">The sequence shown here is derived from an EMBL/GenBank/DDBJ whole genome shotgun (WGS) entry which is preliminary data.</text>
</comment>
<organism evidence="3 4">
    <name type="scientific">Penicillium frequentans</name>
    <dbReference type="NCBI Taxonomy" id="3151616"/>
    <lineage>
        <taxon>Eukaryota</taxon>
        <taxon>Fungi</taxon>
        <taxon>Dikarya</taxon>
        <taxon>Ascomycota</taxon>
        <taxon>Pezizomycotina</taxon>
        <taxon>Eurotiomycetes</taxon>
        <taxon>Eurotiomycetidae</taxon>
        <taxon>Eurotiales</taxon>
        <taxon>Aspergillaceae</taxon>
        <taxon>Penicillium</taxon>
    </lineage>
</organism>
<dbReference type="Pfam" id="PF04303">
    <property type="entry name" value="PrpF"/>
    <property type="match status" value="1"/>
</dbReference>
<dbReference type="GO" id="GO:0016853">
    <property type="term" value="F:isomerase activity"/>
    <property type="evidence" value="ECO:0007669"/>
    <property type="project" value="UniProtKB-KW"/>
</dbReference>
<gene>
    <name evidence="3" type="ORF">N7494_002608</name>
</gene>
<reference evidence="3 4" key="1">
    <citation type="journal article" date="2023" name="IMA Fungus">
        <title>Comparative genomic study of the Penicillium genus elucidates a diverse pangenome and 15 lateral gene transfer events.</title>
        <authorList>
            <person name="Petersen C."/>
            <person name="Sorensen T."/>
            <person name="Nielsen M.R."/>
            <person name="Sondergaard T.E."/>
            <person name="Sorensen J.L."/>
            <person name="Fitzpatrick D.A."/>
            <person name="Frisvad J.C."/>
            <person name="Nielsen K.L."/>
        </authorList>
    </citation>
    <scope>NUCLEOTIDE SEQUENCE [LARGE SCALE GENOMIC DNA]</scope>
    <source>
        <strain evidence="3 4">IBT 35679</strain>
    </source>
</reference>
<dbReference type="PANTHER" id="PTHR43709">
    <property type="entry name" value="ACONITATE ISOMERASE-RELATED"/>
    <property type="match status" value="1"/>
</dbReference>
<keyword evidence="4" id="KW-1185">Reference proteome</keyword>
<comment type="similarity">
    <text evidence="1">Belongs to the PrpF family.</text>
</comment>
<dbReference type="SUPFAM" id="SSF54506">
    <property type="entry name" value="Diaminopimelate epimerase-like"/>
    <property type="match status" value="2"/>
</dbReference>